<accession>A0A1V2H3S2</accession>
<feature type="compositionally biased region" description="Pro residues" evidence="8">
    <location>
        <begin position="156"/>
        <end position="170"/>
    </location>
</feature>
<keyword evidence="5 9" id="KW-0812">Transmembrane</keyword>
<evidence type="ECO:0000256" key="1">
    <source>
        <dbReference type="ARBA" id="ARBA00004651"/>
    </source>
</evidence>
<feature type="compositionally biased region" description="Basic and acidic residues" evidence="8">
    <location>
        <begin position="658"/>
        <end position="668"/>
    </location>
</feature>
<feature type="region of interest" description="Disordered" evidence="8">
    <location>
        <begin position="649"/>
        <end position="668"/>
    </location>
</feature>
<evidence type="ECO:0000256" key="6">
    <source>
        <dbReference type="ARBA" id="ARBA00022989"/>
    </source>
</evidence>
<gene>
    <name evidence="10" type="ORF">BKE38_10770</name>
</gene>
<feature type="transmembrane region" description="Helical" evidence="9">
    <location>
        <begin position="52"/>
        <end position="70"/>
    </location>
</feature>
<feature type="transmembrane region" description="Helical" evidence="9">
    <location>
        <begin position="189"/>
        <end position="212"/>
    </location>
</feature>
<feature type="transmembrane region" description="Helical" evidence="9">
    <location>
        <begin position="351"/>
        <end position="376"/>
    </location>
</feature>
<evidence type="ECO:0000256" key="9">
    <source>
        <dbReference type="SAM" id="Phobius"/>
    </source>
</evidence>
<sequence length="668" mass="71440">MPDAPFRMASPPSAGAPLRAKVAAAEVPDLRSLTTLAGGVVIVAGLYLGRDVLIPVVLAILLSMVLSPLVRLLRRARLGRVLSVLLAVLVAVGVILAAAALIGAQLAELANNAPIYQHTVMRKLDALREMTVGRMGSLLGRLGEDLGGRSPTVPSVAPPSATPSATPVPPLPVELHTPDPTPMQMAGRILAPLMGPFAQAGIILVVTAFVLLQREDLRDRMIRLFGSTDLHRTTVAMDDAVYRLSRFFLAQLCINMAFGAVIGLGLLLIGLPSPLLWGLVAALLRFVPYIGGILGAVLPIGLAAAVDPGWSMVVWTAALFLAVEPIAAYVVEPLAYGHSSGMSPVSVVIAAIFWSWIWGPIGLIIATPVTLCLVVLGRHVRRLEFLDVLLGDRPALTPVENFYQRSLAGDPDEAQEQAEMLLRDRSLCSYYDEVALKGLALAAADVRRGLVTPDQLDRIRDSIVELAEALDEHADIDPPPPPAPGEKPSLRFRLSAAERRLPRPTLPGLPEAETMPEAWRAEGSVLCVAGRGAFDEVSALMLAQILRKHGIGARVVPHAEVSRRNVESFTAEGTRLVVICTVQMRGAPSHLRYLVRRLEQRLPGVPVMLGLWTAPEGQLDDTLRQSVGVPCLVPSLREAVLGVAKIAKEGEGDSLPQSERRPEVQAAT</sequence>
<evidence type="ECO:0000256" key="7">
    <source>
        <dbReference type="ARBA" id="ARBA00023136"/>
    </source>
</evidence>
<feature type="transmembrane region" description="Helical" evidence="9">
    <location>
        <begin position="312"/>
        <end position="331"/>
    </location>
</feature>
<dbReference type="PANTHER" id="PTHR21716">
    <property type="entry name" value="TRANSMEMBRANE PROTEIN"/>
    <property type="match status" value="1"/>
</dbReference>
<evidence type="ECO:0000256" key="5">
    <source>
        <dbReference type="ARBA" id="ARBA00022692"/>
    </source>
</evidence>
<keyword evidence="4" id="KW-1003">Cell membrane</keyword>
<dbReference type="AlphaFoldDB" id="A0A1V2H3S2"/>
<protein>
    <recommendedName>
        <fullName evidence="12">Transporter</fullName>
    </recommendedName>
</protein>
<dbReference type="EMBL" id="MLCO01000088">
    <property type="protein sequence ID" value="ONG54216.1"/>
    <property type="molecule type" value="Genomic_DNA"/>
</dbReference>
<dbReference type="OrthoDB" id="9799225at2"/>
<feature type="transmembrane region" description="Helical" evidence="9">
    <location>
        <begin position="247"/>
        <end position="269"/>
    </location>
</feature>
<keyword evidence="3" id="KW-0813">Transport</keyword>
<keyword evidence="7 9" id="KW-0472">Membrane</keyword>
<evidence type="ECO:0000256" key="4">
    <source>
        <dbReference type="ARBA" id="ARBA00022475"/>
    </source>
</evidence>
<keyword evidence="6 9" id="KW-1133">Transmembrane helix</keyword>
<evidence type="ECO:0000256" key="2">
    <source>
        <dbReference type="ARBA" id="ARBA00009773"/>
    </source>
</evidence>
<dbReference type="GO" id="GO:0055085">
    <property type="term" value="P:transmembrane transport"/>
    <property type="evidence" value="ECO:0007669"/>
    <property type="project" value="TreeGrafter"/>
</dbReference>
<dbReference type="GO" id="GO:0005886">
    <property type="term" value="C:plasma membrane"/>
    <property type="evidence" value="ECO:0007669"/>
    <property type="project" value="UniProtKB-SubCell"/>
</dbReference>
<dbReference type="Pfam" id="PF01594">
    <property type="entry name" value="AI-2E_transport"/>
    <property type="match status" value="2"/>
</dbReference>
<feature type="region of interest" description="Disordered" evidence="8">
    <location>
        <begin position="143"/>
        <end position="170"/>
    </location>
</feature>
<feature type="transmembrane region" description="Helical" evidence="9">
    <location>
        <begin position="275"/>
        <end position="300"/>
    </location>
</feature>
<keyword evidence="11" id="KW-1185">Reference proteome</keyword>
<dbReference type="InterPro" id="IPR002549">
    <property type="entry name" value="AI-2E-like"/>
</dbReference>
<feature type="transmembrane region" description="Helical" evidence="9">
    <location>
        <begin position="82"/>
        <end position="104"/>
    </location>
</feature>
<name>A0A1V2H3S2_9PROT</name>
<comment type="caution">
    <text evidence="10">The sequence shown here is derived from an EMBL/GenBank/DDBJ whole genome shotgun (WGS) entry which is preliminary data.</text>
</comment>
<evidence type="ECO:0000313" key="11">
    <source>
        <dbReference type="Proteomes" id="UP000188879"/>
    </source>
</evidence>
<evidence type="ECO:0000313" key="10">
    <source>
        <dbReference type="EMBL" id="ONG54216.1"/>
    </source>
</evidence>
<dbReference type="RefSeq" id="WP_076957358.1">
    <property type="nucleotide sequence ID" value="NZ_MLCO01000088.1"/>
</dbReference>
<evidence type="ECO:0000256" key="8">
    <source>
        <dbReference type="SAM" id="MobiDB-lite"/>
    </source>
</evidence>
<organism evidence="10 11">
    <name type="scientific">Teichococcus deserti</name>
    <dbReference type="NCBI Taxonomy" id="1817963"/>
    <lineage>
        <taxon>Bacteria</taxon>
        <taxon>Pseudomonadati</taxon>
        <taxon>Pseudomonadota</taxon>
        <taxon>Alphaproteobacteria</taxon>
        <taxon>Acetobacterales</taxon>
        <taxon>Roseomonadaceae</taxon>
        <taxon>Roseomonas</taxon>
    </lineage>
</organism>
<evidence type="ECO:0008006" key="12">
    <source>
        <dbReference type="Google" id="ProtNLM"/>
    </source>
</evidence>
<evidence type="ECO:0000256" key="3">
    <source>
        <dbReference type="ARBA" id="ARBA00022448"/>
    </source>
</evidence>
<reference evidence="10 11" key="1">
    <citation type="submission" date="2016-10" db="EMBL/GenBank/DDBJ databases">
        <title>Draft Genome sequence of Roseomonas sp. strain M3.</title>
        <authorList>
            <person name="Subhash Y."/>
            <person name="Lee S."/>
        </authorList>
    </citation>
    <scope>NUCLEOTIDE SEQUENCE [LARGE SCALE GENOMIC DNA]</scope>
    <source>
        <strain evidence="10 11">M3</strain>
    </source>
</reference>
<dbReference type="Proteomes" id="UP000188879">
    <property type="component" value="Unassembled WGS sequence"/>
</dbReference>
<dbReference type="PANTHER" id="PTHR21716:SF53">
    <property type="entry name" value="PERMEASE PERM-RELATED"/>
    <property type="match status" value="1"/>
</dbReference>
<comment type="subcellular location">
    <subcellularLocation>
        <location evidence="1">Cell membrane</location>
        <topology evidence="1">Multi-pass membrane protein</topology>
    </subcellularLocation>
</comment>
<proteinExistence type="inferred from homology"/>
<comment type="similarity">
    <text evidence="2">Belongs to the autoinducer-2 exporter (AI-2E) (TC 2.A.86) family.</text>
</comment>